<name>A0A5C6RGB6_9BACT</name>
<dbReference type="Proteomes" id="UP000321580">
    <property type="component" value="Unassembled WGS sequence"/>
</dbReference>
<dbReference type="OrthoDB" id="7446256at2"/>
<keyword evidence="1" id="KW-1133">Transmembrane helix</keyword>
<evidence type="ECO:0000313" key="2">
    <source>
        <dbReference type="EMBL" id="TXB60547.1"/>
    </source>
</evidence>
<feature type="transmembrane region" description="Helical" evidence="1">
    <location>
        <begin position="127"/>
        <end position="146"/>
    </location>
</feature>
<feature type="transmembrane region" description="Helical" evidence="1">
    <location>
        <begin position="217"/>
        <end position="238"/>
    </location>
</feature>
<accession>A0A5C6RGB6</accession>
<feature type="transmembrane region" description="Helical" evidence="1">
    <location>
        <begin position="189"/>
        <end position="205"/>
    </location>
</feature>
<keyword evidence="1" id="KW-0472">Membrane</keyword>
<feature type="transmembrane region" description="Helical" evidence="1">
    <location>
        <begin position="153"/>
        <end position="177"/>
    </location>
</feature>
<keyword evidence="3" id="KW-1185">Reference proteome</keyword>
<keyword evidence="1" id="KW-0812">Transmembrane</keyword>
<dbReference type="EMBL" id="VOOR01000078">
    <property type="protein sequence ID" value="TXB60547.1"/>
    <property type="molecule type" value="Genomic_DNA"/>
</dbReference>
<evidence type="ECO:0000313" key="3">
    <source>
        <dbReference type="Proteomes" id="UP000321580"/>
    </source>
</evidence>
<evidence type="ECO:0000256" key="1">
    <source>
        <dbReference type="SAM" id="Phobius"/>
    </source>
</evidence>
<gene>
    <name evidence="2" type="ORF">FRY97_20625</name>
</gene>
<protein>
    <submittedName>
        <fullName evidence="2">DUF3667 domain-containing protein</fullName>
    </submittedName>
</protein>
<sequence length="243" mass="28193">MPVPPKLQANHRGAGQTGPYCAQCGQPVEVPRIDRKYLVREISTVFNLERGFLLTAREILLRPGRSIRAYLRYDRKRLMKPVVFVIVCSLIYTLAQQWLRFEDGYVNYSLGERSTSTAIFEWVSKNYGYANLFMAIFIALWLRLFFRKYAYNIFELLVALCFIMGTGMLVFTLFGAIQSMIPFKILDKGFFLGILFICWAIGTIFDRSGFFKYFKVFISYMLGMISFSLSIMLIGMFIDWASK</sequence>
<dbReference type="Pfam" id="PF12412">
    <property type="entry name" value="DUF3667"/>
    <property type="match status" value="1"/>
</dbReference>
<comment type="caution">
    <text evidence="2">The sequence shown here is derived from an EMBL/GenBank/DDBJ whole genome shotgun (WGS) entry which is preliminary data.</text>
</comment>
<proteinExistence type="predicted"/>
<dbReference type="InterPro" id="IPR022134">
    <property type="entry name" value="DUF3667"/>
</dbReference>
<dbReference type="AlphaFoldDB" id="A0A5C6RGB6"/>
<feature type="transmembrane region" description="Helical" evidence="1">
    <location>
        <begin position="78"/>
        <end position="99"/>
    </location>
</feature>
<organism evidence="2 3">
    <name type="scientific">Phaeodactylibacter luteus</name>
    <dbReference type="NCBI Taxonomy" id="1564516"/>
    <lineage>
        <taxon>Bacteria</taxon>
        <taxon>Pseudomonadati</taxon>
        <taxon>Bacteroidota</taxon>
        <taxon>Saprospiria</taxon>
        <taxon>Saprospirales</taxon>
        <taxon>Haliscomenobacteraceae</taxon>
        <taxon>Phaeodactylibacter</taxon>
    </lineage>
</organism>
<reference evidence="2 3" key="1">
    <citation type="submission" date="2019-08" db="EMBL/GenBank/DDBJ databases">
        <title>Genome of Phaeodactylibacter luteus.</title>
        <authorList>
            <person name="Bowman J.P."/>
        </authorList>
    </citation>
    <scope>NUCLEOTIDE SEQUENCE [LARGE SCALE GENOMIC DNA]</scope>
    <source>
        <strain evidence="2 3">KCTC 42180</strain>
    </source>
</reference>
<dbReference type="RefSeq" id="WP_147169517.1">
    <property type="nucleotide sequence ID" value="NZ_VOOR01000078.1"/>
</dbReference>